<comment type="caution">
    <text evidence="1">The sequence shown here is derived from an EMBL/GenBank/DDBJ whole genome shotgun (WGS) entry which is preliminary data.</text>
</comment>
<dbReference type="PANTHER" id="PTHR46415:SF1">
    <property type="entry name" value="DCC-INTERACTING PROTEIN 13-BETA"/>
    <property type="match status" value="1"/>
</dbReference>
<dbReference type="PANTHER" id="PTHR46415">
    <property type="entry name" value="ADAPTOR PROTEIN, PHOSPHOTYROSINE INTERACTION, PH DOMAIN AND LEUCINE ZIPPER-CONTAINING 2"/>
    <property type="match status" value="1"/>
</dbReference>
<dbReference type="Proteomes" id="UP001266305">
    <property type="component" value="Unassembled WGS sequence"/>
</dbReference>
<name>A0ABQ9UZL2_SAGOE</name>
<evidence type="ECO:0000313" key="2">
    <source>
        <dbReference type="Proteomes" id="UP001266305"/>
    </source>
</evidence>
<reference evidence="1 2" key="1">
    <citation type="submission" date="2023-05" db="EMBL/GenBank/DDBJ databases">
        <title>B98-5 Cell Line De Novo Hybrid Assembly: An Optical Mapping Approach.</title>
        <authorList>
            <person name="Kananen K."/>
            <person name="Auerbach J.A."/>
            <person name="Kautto E."/>
            <person name="Blachly J.S."/>
        </authorList>
    </citation>
    <scope>NUCLEOTIDE SEQUENCE [LARGE SCALE GENOMIC DNA]</scope>
    <source>
        <strain evidence="1">B95-8</strain>
        <tissue evidence="1">Cell line</tissue>
    </source>
</reference>
<dbReference type="InterPro" id="IPR047181">
    <property type="entry name" value="DP13A/B"/>
</dbReference>
<accession>A0ABQ9UZL2</accession>
<gene>
    <name evidence="1" type="ORF">P7K49_020167</name>
</gene>
<keyword evidence="2" id="KW-1185">Reference proteome</keyword>
<sequence length="225" mass="24477">MTGKVGFQLSANALETQWRCRQCHVRGRLILEPVSSLLVSISMSCYYANPSTAQLSQENRNLGAKVRVCVRATWPSLCRLDQFCEAGSLATTLLGISSQPAQGGSEQDLVVTLKLCSPSPGDGCHSIQVELEAEAEKMQVSQQELLSVDESVYTPDSDVAEPQINRNLIQKAGYLNLRNSRSWFSSWYVAAVGKSALGLLSPLEAEPMMSRIIPAKLYPSAALPT</sequence>
<organism evidence="1 2">
    <name type="scientific">Saguinus oedipus</name>
    <name type="common">Cotton-top tamarin</name>
    <name type="synonym">Oedipomidas oedipus</name>
    <dbReference type="NCBI Taxonomy" id="9490"/>
    <lineage>
        <taxon>Eukaryota</taxon>
        <taxon>Metazoa</taxon>
        <taxon>Chordata</taxon>
        <taxon>Craniata</taxon>
        <taxon>Vertebrata</taxon>
        <taxon>Euteleostomi</taxon>
        <taxon>Mammalia</taxon>
        <taxon>Eutheria</taxon>
        <taxon>Euarchontoglires</taxon>
        <taxon>Primates</taxon>
        <taxon>Haplorrhini</taxon>
        <taxon>Platyrrhini</taxon>
        <taxon>Cebidae</taxon>
        <taxon>Callitrichinae</taxon>
        <taxon>Saguinus</taxon>
    </lineage>
</organism>
<protein>
    <submittedName>
        <fullName evidence="1">Uncharacterized protein</fullName>
    </submittedName>
</protein>
<dbReference type="EMBL" id="JASSZA010000009">
    <property type="protein sequence ID" value="KAK2102500.1"/>
    <property type="molecule type" value="Genomic_DNA"/>
</dbReference>
<evidence type="ECO:0000313" key="1">
    <source>
        <dbReference type="EMBL" id="KAK2102500.1"/>
    </source>
</evidence>
<proteinExistence type="predicted"/>